<comment type="caution">
    <text evidence="2">The sequence shown here is derived from an EMBL/GenBank/DDBJ whole genome shotgun (WGS) entry which is preliminary data.</text>
</comment>
<dbReference type="EMBL" id="BAAAUV010000012">
    <property type="protein sequence ID" value="GAA3222155.1"/>
    <property type="molecule type" value="Genomic_DNA"/>
</dbReference>
<dbReference type="InterPro" id="IPR004119">
    <property type="entry name" value="EcKL"/>
</dbReference>
<dbReference type="Gene3D" id="3.90.1200.10">
    <property type="match status" value="1"/>
</dbReference>
<dbReference type="Proteomes" id="UP001501237">
    <property type="component" value="Unassembled WGS sequence"/>
</dbReference>
<dbReference type="RefSeq" id="WP_344832131.1">
    <property type="nucleotide sequence ID" value="NZ_BAAAUV010000012.1"/>
</dbReference>
<dbReference type="SUPFAM" id="SSF56112">
    <property type="entry name" value="Protein kinase-like (PK-like)"/>
    <property type="match status" value="1"/>
</dbReference>
<dbReference type="PANTHER" id="PTHR23020">
    <property type="entry name" value="UNCHARACTERIZED NUCLEAR HORMONE RECEPTOR-RELATED"/>
    <property type="match status" value="1"/>
</dbReference>
<protein>
    <submittedName>
        <fullName evidence="2">Phosphotransferase</fullName>
    </submittedName>
</protein>
<dbReference type="PANTHER" id="PTHR23020:SF41">
    <property type="entry name" value="AMINOGLYCOSIDE PHOSPHOTRANSFERASE DOMAIN-CONTAINING PROTEIN"/>
    <property type="match status" value="1"/>
</dbReference>
<organism evidence="2 3">
    <name type="scientific">Actinocorallia longicatena</name>
    <dbReference type="NCBI Taxonomy" id="111803"/>
    <lineage>
        <taxon>Bacteria</taxon>
        <taxon>Bacillati</taxon>
        <taxon>Actinomycetota</taxon>
        <taxon>Actinomycetes</taxon>
        <taxon>Streptosporangiales</taxon>
        <taxon>Thermomonosporaceae</taxon>
        <taxon>Actinocorallia</taxon>
    </lineage>
</organism>
<dbReference type="Pfam" id="PF02958">
    <property type="entry name" value="EcKL"/>
    <property type="match status" value="1"/>
</dbReference>
<dbReference type="InterPro" id="IPR015897">
    <property type="entry name" value="CHK_kinase-like"/>
</dbReference>
<feature type="domain" description="CHK kinase-like" evidence="1">
    <location>
        <begin position="115"/>
        <end position="296"/>
    </location>
</feature>
<gene>
    <name evidence="2" type="ORF">GCM10010468_47780</name>
</gene>
<proteinExistence type="predicted"/>
<evidence type="ECO:0000313" key="2">
    <source>
        <dbReference type="EMBL" id="GAA3222155.1"/>
    </source>
</evidence>
<dbReference type="InterPro" id="IPR052961">
    <property type="entry name" value="Oxido-Kinase-like_Enzymes"/>
</dbReference>
<dbReference type="InterPro" id="IPR011009">
    <property type="entry name" value="Kinase-like_dom_sf"/>
</dbReference>
<sequence>MGGQGIPEDLDLITAEWMTAALAASHPGAVVSEVKVALRDDGTNRRARLGLSYAAGQGPETVFVKAVDPAHAELTAATSGLFHEPRLFLSEVELPVDHPAVHLSLIDEPGQNFIMVMEDLSARGADPRDSTRPLTPAQAAGGMRALARLHSAFWNARLTGRQALSWVEPYTPWPQEMDELMAGVIPLAREMAGDALPPLVRAYEPMDLIRLWKGYIHALATGPQTLLHGDAHIGNTYVLPGDDIGFLDWQMLRRGHWSLDVGYFLQGAVTTEDRRAHEAELIETYRTALDVPESERPTAEQAWTAYRASAVYGLVLWLATLTGSAWQREDISLALAQRYADAFTDLDTPAAVL</sequence>
<name>A0ABP6QE14_9ACTN</name>
<reference evidence="3" key="1">
    <citation type="journal article" date="2019" name="Int. J. Syst. Evol. Microbiol.">
        <title>The Global Catalogue of Microorganisms (GCM) 10K type strain sequencing project: providing services to taxonomists for standard genome sequencing and annotation.</title>
        <authorList>
            <consortium name="The Broad Institute Genomics Platform"/>
            <consortium name="The Broad Institute Genome Sequencing Center for Infectious Disease"/>
            <person name="Wu L."/>
            <person name="Ma J."/>
        </authorList>
    </citation>
    <scope>NUCLEOTIDE SEQUENCE [LARGE SCALE GENOMIC DNA]</scope>
    <source>
        <strain evidence="3">JCM 9377</strain>
    </source>
</reference>
<dbReference type="SMART" id="SM00587">
    <property type="entry name" value="CHK"/>
    <property type="match status" value="1"/>
</dbReference>
<keyword evidence="3" id="KW-1185">Reference proteome</keyword>
<accession>A0ABP6QE14</accession>
<evidence type="ECO:0000259" key="1">
    <source>
        <dbReference type="SMART" id="SM00587"/>
    </source>
</evidence>
<evidence type="ECO:0000313" key="3">
    <source>
        <dbReference type="Proteomes" id="UP001501237"/>
    </source>
</evidence>